<evidence type="ECO:0000256" key="2">
    <source>
        <dbReference type="ARBA" id="ARBA00023002"/>
    </source>
</evidence>
<evidence type="ECO:0000256" key="1">
    <source>
        <dbReference type="ARBA" id="ARBA00022630"/>
    </source>
</evidence>
<dbReference type="RefSeq" id="WP_382401329.1">
    <property type="nucleotide sequence ID" value="NZ_JBHSWH010000001.1"/>
</dbReference>
<sequence length="562" mass="60293">MKPLQPAIVLVGDAHAEQLQHEFQRYATDYRVEFARGLGPAMSLVQSLIAQHVEIALFVVEFTQPDAPGLVTVDCLHAVSAVTKRALVYAGEEFRVNRETLREAQVDGRIEAGLGIPRGERDEEFHTAVTELLSDWGWSASKPVFEAVQLISPPGNADAGRLRDFLDRLGIPTRNYPPESQVAQELLADIDWPDGHPVYPVLSSPLTETVVQPTIADIGRRFYAFEDFEEDDVFDLAVIGAGPAGLAAAVYGASEGLSTVVFDSDAIGGQAGTSSMIRNYLGFPRGISGMRLAQRARAQAARFGAKLYSARPVVGMELAHEPGATHELRLEDRVVHARSLIVAAGVAYRRIGVEQIEKFVGLGVHYGAATSSARECVGKDVVVVGGGNSAGQAAVHLSRFARSVKILIRRPDLSETMSDYLIREIEINPRIGVKPCCEVVDAGGATRLEWVTLRDNRTGAELQKPCGGLFLLLGADPCCDWLPPEIAQDSKGFVLTGRDVPRESWVDDCPPEPLGTTVPGIFAAGDIRSGSMKRVASASGEGAAAIPSVHSYLASLAPSLDA</sequence>
<dbReference type="PANTHER" id="PTHR48105">
    <property type="entry name" value="THIOREDOXIN REDUCTASE 1-RELATED-RELATED"/>
    <property type="match status" value="1"/>
</dbReference>
<evidence type="ECO:0000313" key="6">
    <source>
        <dbReference type="Proteomes" id="UP001596298"/>
    </source>
</evidence>
<evidence type="ECO:0000313" key="5">
    <source>
        <dbReference type="EMBL" id="MFC6705833.1"/>
    </source>
</evidence>
<dbReference type="EMBL" id="JBHSWH010000001">
    <property type="protein sequence ID" value="MFC6705833.1"/>
    <property type="molecule type" value="Genomic_DNA"/>
</dbReference>
<dbReference type="PRINTS" id="PR00368">
    <property type="entry name" value="FADPNR"/>
</dbReference>
<keyword evidence="6" id="KW-1185">Reference proteome</keyword>
<keyword evidence="1" id="KW-0285">Flavoprotein</keyword>
<dbReference type="PRINTS" id="PR00469">
    <property type="entry name" value="PNDRDTASEII"/>
</dbReference>
<dbReference type="SUPFAM" id="SSF51905">
    <property type="entry name" value="FAD/NAD(P)-binding domain"/>
    <property type="match status" value="1"/>
</dbReference>
<evidence type="ECO:0000259" key="4">
    <source>
        <dbReference type="Pfam" id="PF07992"/>
    </source>
</evidence>
<feature type="domain" description="FAD/NAD(P)-binding" evidence="4">
    <location>
        <begin position="234"/>
        <end position="542"/>
    </location>
</feature>
<protein>
    <submittedName>
        <fullName evidence="5">NAD(P)/FAD-dependent oxidoreductase</fullName>
    </submittedName>
</protein>
<comment type="caution">
    <text evidence="5">The sequence shown here is derived from an EMBL/GenBank/DDBJ whole genome shotgun (WGS) entry which is preliminary data.</text>
</comment>
<accession>A0ABW2AGI9</accession>
<dbReference type="Gene3D" id="3.50.50.60">
    <property type="entry name" value="FAD/NAD(P)-binding domain"/>
    <property type="match status" value="2"/>
</dbReference>
<organism evidence="5 6">
    <name type="scientific">Flexivirga alba</name>
    <dbReference type="NCBI Taxonomy" id="702742"/>
    <lineage>
        <taxon>Bacteria</taxon>
        <taxon>Bacillati</taxon>
        <taxon>Actinomycetota</taxon>
        <taxon>Actinomycetes</taxon>
        <taxon>Micrococcales</taxon>
        <taxon>Dermacoccaceae</taxon>
        <taxon>Flexivirga</taxon>
    </lineage>
</organism>
<dbReference type="InterPro" id="IPR050097">
    <property type="entry name" value="Ferredoxin-NADP_redctase_2"/>
</dbReference>
<reference evidence="6" key="1">
    <citation type="journal article" date="2019" name="Int. J. Syst. Evol. Microbiol.">
        <title>The Global Catalogue of Microorganisms (GCM) 10K type strain sequencing project: providing services to taxonomists for standard genome sequencing and annotation.</title>
        <authorList>
            <consortium name="The Broad Institute Genomics Platform"/>
            <consortium name="The Broad Institute Genome Sequencing Center for Infectious Disease"/>
            <person name="Wu L."/>
            <person name="Ma J."/>
        </authorList>
    </citation>
    <scope>NUCLEOTIDE SEQUENCE [LARGE SCALE GENOMIC DNA]</scope>
    <source>
        <strain evidence="6">CCUG 58127</strain>
    </source>
</reference>
<name>A0ABW2AGI9_9MICO</name>
<dbReference type="InterPro" id="IPR036188">
    <property type="entry name" value="FAD/NAD-bd_sf"/>
</dbReference>
<dbReference type="Pfam" id="PF07992">
    <property type="entry name" value="Pyr_redox_2"/>
    <property type="match status" value="1"/>
</dbReference>
<keyword evidence="2" id="KW-0560">Oxidoreductase</keyword>
<dbReference type="Proteomes" id="UP001596298">
    <property type="component" value="Unassembled WGS sequence"/>
</dbReference>
<evidence type="ECO:0000256" key="3">
    <source>
        <dbReference type="ARBA" id="ARBA00048132"/>
    </source>
</evidence>
<dbReference type="InterPro" id="IPR023753">
    <property type="entry name" value="FAD/NAD-binding_dom"/>
</dbReference>
<proteinExistence type="predicted"/>
<comment type="catalytic activity">
    <reaction evidence="3">
        <text>[thioredoxin]-dithiol + NADP(+) = [thioredoxin]-disulfide + NADPH + H(+)</text>
        <dbReference type="Rhea" id="RHEA:20345"/>
        <dbReference type="Rhea" id="RHEA-COMP:10698"/>
        <dbReference type="Rhea" id="RHEA-COMP:10700"/>
        <dbReference type="ChEBI" id="CHEBI:15378"/>
        <dbReference type="ChEBI" id="CHEBI:29950"/>
        <dbReference type="ChEBI" id="CHEBI:50058"/>
        <dbReference type="ChEBI" id="CHEBI:57783"/>
        <dbReference type="ChEBI" id="CHEBI:58349"/>
        <dbReference type="EC" id="1.8.1.9"/>
    </reaction>
</comment>
<gene>
    <name evidence="5" type="ORF">ACFQDH_11290</name>
</gene>